<sequence>MSHCPSASRVRHGHFVAQGQHSAHCSYSCGRQKAHLDARAPALGDRVGDRGPRRVDHGQEAHEAEAGRGKVHRVDIKRVGFWKLIRRQVEVTEHRWGRGSEEAL</sequence>
<protein>
    <submittedName>
        <fullName evidence="2">Uncharacterized protein</fullName>
    </submittedName>
</protein>
<dbReference type="AlphaFoldDB" id="A0A8D1EYH4"/>
<feature type="compositionally biased region" description="Basic and acidic residues" evidence="1">
    <location>
        <begin position="46"/>
        <end position="70"/>
    </location>
</feature>
<evidence type="ECO:0000256" key="1">
    <source>
        <dbReference type="SAM" id="MobiDB-lite"/>
    </source>
</evidence>
<dbReference type="Ensembl" id="ENSSSCT00040069843.1">
    <property type="protein sequence ID" value="ENSSSCP00040029766.1"/>
    <property type="gene ID" value="ENSSSCG00040051705.1"/>
</dbReference>
<name>A0A8D1EYH4_PIG</name>
<feature type="region of interest" description="Disordered" evidence="1">
    <location>
        <begin position="40"/>
        <end position="70"/>
    </location>
</feature>
<organism evidence="2 3">
    <name type="scientific">Sus scrofa</name>
    <name type="common">Pig</name>
    <dbReference type="NCBI Taxonomy" id="9823"/>
    <lineage>
        <taxon>Eukaryota</taxon>
        <taxon>Metazoa</taxon>
        <taxon>Chordata</taxon>
        <taxon>Craniata</taxon>
        <taxon>Vertebrata</taxon>
        <taxon>Euteleostomi</taxon>
        <taxon>Mammalia</taxon>
        <taxon>Eutheria</taxon>
        <taxon>Laurasiatheria</taxon>
        <taxon>Artiodactyla</taxon>
        <taxon>Suina</taxon>
        <taxon>Suidae</taxon>
        <taxon>Sus</taxon>
    </lineage>
</organism>
<evidence type="ECO:0000313" key="2">
    <source>
        <dbReference type="Ensembl" id="ENSSSCP00040029766.1"/>
    </source>
</evidence>
<evidence type="ECO:0000313" key="3">
    <source>
        <dbReference type="Proteomes" id="UP000694722"/>
    </source>
</evidence>
<accession>A0A8D1EYH4</accession>
<proteinExistence type="predicted"/>
<dbReference type="Proteomes" id="UP000694722">
    <property type="component" value="Unplaced"/>
</dbReference>
<reference evidence="2" key="1">
    <citation type="submission" date="2025-08" db="UniProtKB">
        <authorList>
            <consortium name="Ensembl"/>
        </authorList>
    </citation>
    <scope>IDENTIFICATION</scope>
</reference>